<reference evidence="1 2" key="1">
    <citation type="journal article" date="2011" name="PLoS Pathog.">
        <title>Endophytic Life Strategies Decoded by Genome and Transcriptome Analyses of the Mutualistic Root Symbiont Piriformospora indica.</title>
        <authorList>
            <person name="Zuccaro A."/>
            <person name="Lahrmann U."/>
            <person name="Guldener U."/>
            <person name="Langen G."/>
            <person name="Pfiffi S."/>
            <person name="Biedenkopf D."/>
            <person name="Wong P."/>
            <person name="Samans B."/>
            <person name="Grimm C."/>
            <person name="Basiewicz M."/>
            <person name="Murat C."/>
            <person name="Martin F."/>
            <person name="Kogel K.H."/>
        </authorList>
    </citation>
    <scope>NUCLEOTIDE SEQUENCE [LARGE SCALE GENOMIC DNA]</scope>
    <source>
        <strain evidence="1 2">DSM 11827</strain>
    </source>
</reference>
<evidence type="ECO:0000313" key="1">
    <source>
        <dbReference type="EMBL" id="CCA67608.1"/>
    </source>
</evidence>
<sequence>MSTIGDTSDLNPSSSKNAMVNRKLYLFSPTSRHSFFVQKIANELWLFTIDSQYNEQQGEVPRRPVQLMYNEGITAAFGSRTLEPFDDVGHGRAKLQLRLHCQCAASSGSVMSNLDTDGRVSHGVMTKRRRGR</sequence>
<keyword evidence="2" id="KW-1185">Reference proteome</keyword>
<organism evidence="1 2">
    <name type="scientific">Serendipita indica (strain DSM 11827)</name>
    <name type="common">Root endophyte fungus</name>
    <name type="synonym">Piriformospora indica</name>
    <dbReference type="NCBI Taxonomy" id="1109443"/>
    <lineage>
        <taxon>Eukaryota</taxon>
        <taxon>Fungi</taxon>
        <taxon>Dikarya</taxon>
        <taxon>Basidiomycota</taxon>
        <taxon>Agaricomycotina</taxon>
        <taxon>Agaricomycetes</taxon>
        <taxon>Sebacinales</taxon>
        <taxon>Serendipitaceae</taxon>
        <taxon>Serendipita</taxon>
    </lineage>
</organism>
<comment type="caution">
    <text evidence="1">The sequence shown here is derived from an EMBL/GenBank/DDBJ whole genome shotgun (WGS) entry which is preliminary data.</text>
</comment>
<name>G4T8E3_SERID</name>
<dbReference type="InParanoid" id="G4T8E3"/>
<dbReference type="Proteomes" id="UP000007148">
    <property type="component" value="Unassembled WGS sequence"/>
</dbReference>
<dbReference type="AlphaFoldDB" id="G4T8E3"/>
<dbReference type="EMBL" id="CAFZ01000016">
    <property type="protein sequence ID" value="CCA67608.1"/>
    <property type="molecule type" value="Genomic_DNA"/>
</dbReference>
<evidence type="ECO:0000313" key="2">
    <source>
        <dbReference type="Proteomes" id="UP000007148"/>
    </source>
</evidence>
<accession>G4T8E3</accession>
<protein>
    <submittedName>
        <fullName evidence="1">Uncharacterized protein</fullName>
    </submittedName>
</protein>
<proteinExistence type="predicted"/>
<dbReference type="HOGENOM" id="CLU_1917867_0_0_1"/>
<gene>
    <name evidence="1" type="ORF">PIIN_01436</name>
</gene>